<protein>
    <recommendedName>
        <fullName evidence="4">Carbohydrate kinase PfkB domain-containing protein</fullName>
    </recommendedName>
</protein>
<evidence type="ECO:0000256" key="3">
    <source>
        <dbReference type="ARBA" id="ARBA00022777"/>
    </source>
</evidence>
<keyword evidence="6" id="KW-1185">Reference proteome</keyword>
<proteinExistence type="inferred from homology"/>
<keyword evidence="2" id="KW-0808">Transferase</keyword>
<dbReference type="InterPro" id="IPR029056">
    <property type="entry name" value="Ribokinase-like"/>
</dbReference>
<evidence type="ECO:0000256" key="2">
    <source>
        <dbReference type="ARBA" id="ARBA00022679"/>
    </source>
</evidence>
<reference evidence="5" key="2">
    <citation type="journal article" date="2021" name="Genome Biol. Evol.">
        <title>Developing a high-quality reference genome for a parasitic bivalve with doubly uniparental inheritance (Bivalvia: Unionida).</title>
        <authorList>
            <person name="Smith C.H."/>
        </authorList>
    </citation>
    <scope>NUCLEOTIDE SEQUENCE</scope>
    <source>
        <strain evidence="5">CHS0354</strain>
        <tissue evidence="5">Mantle</tissue>
    </source>
</reference>
<dbReference type="GO" id="GO:0006796">
    <property type="term" value="P:phosphate-containing compound metabolic process"/>
    <property type="evidence" value="ECO:0007669"/>
    <property type="project" value="UniProtKB-ARBA"/>
</dbReference>
<organism evidence="5 6">
    <name type="scientific">Potamilus streckersoni</name>
    <dbReference type="NCBI Taxonomy" id="2493646"/>
    <lineage>
        <taxon>Eukaryota</taxon>
        <taxon>Metazoa</taxon>
        <taxon>Spiralia</taxon>
        <taxon>Lophotrochozoa</taxon>
        <taxon>Mollusca</taxon>
        <taxon>Bivalvia</taxon>
        <taxon>Autobranchia</taxon>
        <taxon>Heteroconchia</taxon>
        <taxon>Palaeoheterodonta</taxon>
        <taxon>Unionida</taxon>
        <taxon>Unionoidea</taxon>
        <taxon>Unionidae</taxon>
        <taxon>Ambleminae</taxon>
        <taxon>Lampsilini</taxon>
        <taxon>Potamilus</taxon>
    </lineage>
</organism>
<dbReference type="PROSITE" id="PS00584">
    <property type="entry name" value="PFKB_KINASES_2"/>
    <property type="match status" value="1"/>
</dbReference>
<dbReference type="GO" id="GO:0016301">
    <property type="term" value="F:kinase activity"/>
    <property type="evidence" value="ECO:0007669"/>
    <property type="project" value="UniProtKB-KW"/>
</dbReference>
<dbReference type="InterPro" id="IPR050306">
    <property type="entry name" value="PfkB_Carbo_kinase"/>
</dbReference>
<sequence>MLWDCYPEKQLPGGAPMNVALHLVKNNIPATMVSAVGNDEHGATLLGYLHDAGVETNLIQVHNSMKTGLVKIDPIYDGFAKFNIMNPAAWDFISLTNDLKKSTNNVSAIVFGTLSARNAESRKTLLALLHSSSEIKIFDLNFRQHYYSKELVNELLLLSTLLKLSDEELPIISEWYGFNGDEKDTLQQLSQRFSLECICLTKGAHGACVLKNNVFLKHPGYRVHTEDTTGAGDAFLAGFISKQFNGESLETALDYSSRLGAYVASKMGATPDYKPNEIYQTVKDLN</sequence>
<dbReference type="InterPro" id="IPR002173">
    <property type="entry name" value="Carboh/pur_kinase_PfkB_CS"/>
</dbReference>
<dbReference type="PANTHER" id="PTHR43085">
    <property type="entry name" value="HEXOKINASE FAMILY MEMBER"/>
    <property type="match status" value="1"/>
</dbReference>
<comment type="caution">
    <text evidence="5">The sequence shown here is derived from an EMBL/GenBank/DDBJ whole genome shotgun (WGS) entry which is preliminary data.</text>
</comment>
<evidence type="ECO:0000259" key="4">
    <source>
        <dbReference type="Pfam" id="PF00294"/>
    </source>
</evidence>
<evidence type="ECO:0000313" key="6">
    <source>
        <dbReference type="Proteomes" id="UP001195483"/>
    </source>
</evidence>
<evidence type="ECO:0000313" key="5">
    <source>
        <dbReference type="EMBL" id="KAK3605118.1"/>
    </source>
</evidence>
<keyword evidence="3" id="KW-0418">Kinase</keyword>
<accession>A0AAE0T7Z7</accession>
<reference evidence="5" key="3">
    <citation type="submission" date="2023-05" db="EMBL/GenBank/DDBJ databases">
        <authorList>
            <person name="Smith C.H."/>
        </authorList>
    </citation>
    <scope>NUCLEOTIDE SEQUENCE</scope>
    <source>
        <strain evidence="5">CHS0354</strain>
        <tissue evidence="5">Mantle</tissue>
    </source>
</reference>
<dbReference type="AlphaFoldDB" id="A0AAE0T7Z7"/>
<dbReference type="PANTHER" id="PTHR43085:SF57">
    <property type="entry name" value="CARBOHYDRATE KINASE PFKB DOMAIN-CONTAINING PROTEIN"/>
    <property type="match status" value="1"/>
</dbReference>
<dbReference type="EMBL" id="JAEAOA010000085">
    <property type="protein sequence ID" value="KAK3605118.1"/>
    <property type="molecule type" value="Genomic_DNA"/>
</dbReference>
<dbReference type="Gene3D" id="3.40.1190.20">
    <property type="match status" value="1"/>
</dbReference>
<comment type="similarity">
    <text evidence="1">Belongs to the carbohydrate kinase PfkB family.</text>
</comment>
<gene>
    <name evidence="5" type="ORF">CHS0354_000786</name>
</gene>
<dbReference type="Pfam" id="PF00294">
    <property type="entry name" value="PfkB"/>
    <property type="match status" value="1"/>
</dbReference>
<name>A0AAE0T7Z7_9BIVA</name>
<dbReference type="InterPro" id="IPR011611">
    <property type="entry name" value="PfkB_dom"/>
</dbReference>
<feature type="domain" description="Carbohydrate kinase PfkB" evidence="4">
    <location>
        <begin position="10"/>
        <end position="271"/>
    </location>
</feature>
<dbReference type="Proteomes" id="UP001195483">
    <property type="component" value="Unassembled WGS sequence"/>
</dbReference>
<dbReference type="SUPFAM" id="SSF53613">
    <property type="entry name" value="Ribokinase-like"/>
    <property type="match status" value="1"/>
</dbReference>
<reference evidence="5" key="1">
    <citation type="journal article" date="2021" name="Genome Biol. Evol.">
        <title>A High-Quality Reference Genome for a Parasitic Bivalve with Doubly Uniparental Inheritance (Bivalvia: Unionida).</title>
        <authorList>
            <person name="Smith C.H."/>
        </authorList>
    </citation>
    <scope>NUCLEOTIDE SEQUENCE</scope>
    <source>
        <strain evidence="5">CHS0354</strain>
    </source>
</reference>
<evidence type="ECO:0000256" key="1">
    <source>
        <dbReference type="ARBA" id="ARBA00010688"/>
    </source>
</evidence>